<dbReference type="OrthoDB" id="28127at2759"/>
<evidence type="ECO:0000313" key="2">
    <source>
        <dbReference type="EMBL" id="KAA1077450.1"/>
    </source>
</evidence>
<comment type="caution">
    <text evidence="2">The sequence shown here is derived from an EMBL/GenBank/DDBJ whole genome shotgun (WGS) entry which is preliminary data.</text>
</comment>
<evidence type="ECO:0000256" key="1">
    <source>
        <dbReference type="SAM" id="MobiDB-lite"/>
    </source>
</evidence>
<name>A0A5B0MNG4_PUCGR</name>
<evidence type="ECO:0000313" key="3">
    <source>
        <dbReference type="Proteomes" id="UP000324748"/>
    </source>
</evidence>
<reference evidence="2 3" key="1">
    <citation type="submission" date="2019-05" db="EMBL/GenBank/DDBJ databases">
        <title>Emergence of the Ug99 lineage of the wheat stem rust pathogen through somatic hybridization.</title>
        <authorList>
            <person name="Li F."/>
            <person name="Upadhyaya N.M."/>
            <person name="Sperschneider J."/>
            <person name="Matny O."/>
            <person name="Nguyen-Phuc H."/>
            <person name="Mago R."/>
            <person name="Raley C."/>
            <person name="Miller M.E."/>
            <person name="Silverstein K.A.T."/>
            <person name="Henningsen E."/>
            <person name="Hirsch C.D."/>
            <person name="Visser B."/>
            <person name="Pretorius Z.A."/>
            <person name="Steffenson B.J."/>
            <person name="Schwessinger B."/>
            <person name="Dodds P.N."/>
            <person name="Figueroa M."/>
        </authorList>
    </citation>
    <scope>NUCLEOTIDE SEQUENCE [LARGE SCALE GENOMIC DNA]</scope>
    <source>
        <strain evidence="2">21-0</strain>
    </source>
</reference>
<protein>
    <submittedName>
        <fullName evidence="2">Uncharacterized protein</fullName>
    </submittedName>
</protein>
<feature type="compositionally biased region" description="Polar residues" evidence="1">
    <location>
        <begin position="36"/>
        <end position="50"/>
    </location>
</feature>
<organism evidence="2 3">
    <name type="scientific">Puccinia graminis f. sp. tritici</name>
    <dbReference type="NCBI Taxonomy" id="56615"/>
    <lineage>
        <taxon>Eukaryota</taxon>
        <taxon>Fungi</taxon>
        <taxon>Dikarya</taxon>
        <taxon>Basidiomycota</taxon>
        <taxon>Pucciniomycotina</taxon>
        <taxon>Pucciniomycetes</taxon>
        <taxon>Pucciniales</taxon>
        <taxon>Pucciniaceae</taxon>
        <taxon>Puccinia</taxon>
    </lineage>
</organism>
<proteinExistence type="predicted"/>
<dbReference type="Proteomes" id="UP000324748">
    <property type="component" value="Unassembled WGS sequence"/>
</dbReference>
<sequence length="62" mass="6740">MRPPASSDQREHPEIPAAKSSSRSHGFSDAHHVLLPSNQPHPSEHPSTVQPIRVVHMASCAD</sequence>
<dbReference type="EMBL" id="VSWC01000144">
    <property type="protein sequence ID" value="KAA1077450.1"/>
    <property type="molecule type" value="Genomic_DNA"/>
</dbReference>
<accession>A0A5B0MNG4</accession>
<keyword evidence="3" id="KW-1185">Reference proteome</keyword>
<feature type="region of interest" description="Disordered" evidence="1">
    <location>
        <begin position="1"/>
        <end position="51"/>
    </location>
</feature>
<dbReference type="AlphaFoldDB" id="A0A5B0MNG4"/>
<gene>
    <name evidence="2" type="ORF">PGT21_008316</name>
</gene>